<dbReference type="KEGG" id="tpal:117642468"/>
<dbReference type="SUPFAM" id="SSF81383">
    <property type="entry name" value="F-box domain"/>
    <property type="match status" value="1"/>
</dbReference>
<gene>
    <name evidence="4" type="primary">LOC117642468</name>
</gene>
<dbReference type="PROSITE" id="PS50181">
    <property type="entry name" value="FBOX"/>
    <property type="match status" value="1"/>
</dbReference>
<dbReference type="OrthoDB" id="61560at2759"/>
<reference evidence="4" key="1">
    <citation type="submission" date="2025-08" db="UniProtKB">
        <authorList>
            <consortium name="RefSeq"/>
        </authorList>
    </citation>
    <scope>IDENTIFICATION</scope>
    <source>
        <tissue evidence="4">Total insect</tissue>
    </source>
</reference>
<dbReference type="InParanoid" id="A0A6P8YAC7"/>
<dbReference type="InterPro" id="IPR001810">
    <property type="entry name" value="F-box_dom"/>
</dbReference>
<protein>
    <submittedName>
        <fullName evidence="4">Uncharacterized protein LOC117642468</fullName>
    </submittedName>
</protein>
<evidence type="ECO:0000313" key="3">
    <source>
        <dbReference type="Proteomes" id="UP000515158"/>
    </source>
</evidence>
<evidence type="ECO:0000256" key="1">
    <source>
        <dbReference type="SAM" id="MobiDB-lite"/>
    </source>
</evidence>
<sequence length="544" mass="60078">MNEIFRRLKTSGSPFTHRGETQNGPTKSKIMESLSQGYKAQSMRRAVPSLSEDERGDSSSTRVRAGNEATEAAVLTDEVLLLVLRYLSPEELFRCRAVCRGWLSLAMDPSLWRDRSINTLFDRVLAANVLRHAPCLGSVVMQDFGWDSILWGALITTSCAISGLHFSFNAEDVLQVALAISRQAFLGRLTDLSLDREVLKHPRSHQSMSPFSERSLCALLLNICNIRGLEYLHISPLHCPSLIPPLPDLLVAVPVPASLKNLKWSDDKLNPFLSLLLEWHAATLEVVSVTADDPRLAPLLSSLPRLRSLCCGLLVGMAALLQCPSLQSLEVDFDNDVDTRPRLAGFSSYLLSAAARLEHLKLAFNQNPSEEALDLVLCLGGSQGEGRAALRSLTLSHHFDAQPTALLQRLAAVMPRLLNLTKLDVGGVPSAAFLESLAHTHCVAVLPGLLELVVSAPLECAHQWAHSQQLHDVMRGKPRLHVVVRDLPGCYDRYCHFCASHKCHQCIAYWCVIFTHPKEARCELTHQDAADDGQVVDEIDIKWG</sequence>
<keyword evidence="3" id="KW-1185">Reference proteome</keyword>
<dbReference type="SUPFAM" id="SSF52047">
    <property type="entry name" value="RNI-like"/>
    <property type="match status" value="1"/>
</dbReference>
<dbReference type="AlphaFoldDB" id="A0A6P8YAC7"/>
<accession>A0A6P8YAC7</accession>
<dbReference type="Gene3D" id="1.20.1280.50">
    <property type="match status" value="1"/>
</dbReference>
<dbReference type="Pfam" id="PF12937">
    <property type="entry name" value="F-box-like"/>
    <property type="match status" value="1"/>
</dbReference>
<dbReference type="RefSeq" id="XP_034236593.1">
    <property type="nucleotide sequence ID" value="XM_034380702.1"/>
</dbReference>
<feature type="region of interest" description="Disordered" evidence="1">
    <location>
        <begin position="9"/>
        <end position="66"/>
    </location>
</feature>
<organism evidence="4">
    <name type="scientific">Thrips palmi</name>
    <name type="common">Melon thrips</name>
    <dbReference type="NCBI Taxonomy" id="161013"/>
    <lineage>
        <taxon>Eukaryota</taxon>
        <taxon>Metazoa</taxon>
        <taxon>Ecdysozoa</taxon>
        <taxon>Arthropoda</taxon>
        <taxon>Hexapoda</taxon>
        <taxon>Insecta</taxon>
        <taxon>Pterygota</taxon>
        <taxon>Neoptera</taxon>
        <taxon>Paraneoptera</taxon>
        <taxon>Thysanoptera</taxon>
        <taxon>Terebrantia</taxon>
        <taxon>Thripoidea</taxon>
        <taxon>Thripidae</taxon>
        <taxon>Thrips</taxon>
    </lineage>
</organism>
<name>A0A6P8YAC7_THRPL</name>
<evidence type="ECO:0000313" key="4">
    <source>
        <dbReference type="RefSeq" id="XP_034236593.1"/>
    </source>
</evidence>
<evidence type="ECO:0000259" key="2">
    <source>
        <dbReference type="PROSITE" id="PS50181"/>
    </source>
</evidence>
<dbReference type="SMART" id="SM00256">
    <property type="entry name" value="FBOX"/>
    <property type="match status" value="1"/>
</dbReference>
<dbReference type="GeneID" id="117642468"/>
<dbReference type="Proteomes" id="UP000515158">
    <property type="component" value="Unplaced"/>
</dbReference>
<dbReference type="InterPro" id="IPR036047">
    <property type="entry name" value="F-box-like_dom_sf"/>
</dbReference>
<feature type="domain" description="F-box" evidence="2">
    <location>
        <begin position="69"/>
        <end position="115"/>
    </location>
</feature>
<proteinExistence type="predicted"/>